<evidence type="ECO:0000313" key="3">
    <source>
        <dbReference type="Proteomes" id="UP000323505"/>
    </source>
</evidence>
<reference evidence="2 3" key="1">
    <citation type="submission" date="2019-08" db="EMBL/GenBank/DDBJ databases">
        <title>Actinomadura sp. nov. CYP1-5 isolated from mountain soil.</title>
        <authorList>
            <person name="Songsumanus A."/>
            <person name="Kuncharoen N."/>
            <person name="Kudo T."/>
            <person name="Yuki M."/>
            <person name="Igarashi Y."/>
            <person name="Tanasupawat S."/>
        </authorList>
    </citation>
    <scope>NUCLEOTIDE SEQUENCE [LARGE SCALE GENOMIC DNA]</scope>
    <source>
        <strain evidence="2 3">CYP1-5</strain>
    </source>
</reference>
<dbReference type="Proteomes" id="UP000323505">
    <property type="component" value="Unassembled WGS sequence"/>
</dbReference>
<evidence type="ECO:0000313" key="2">
    <source>
        <dbReference type="EMBL" id="TYK51025.1"/>
    </source>
</evidence>
<name>A0A5D3FV77_9ACTN</name>
<sequence length="157" mass="16877">MDGSFTCGRRAPGPVRPERADLSLSLGPVQRGDDGRPAVEALVSSKRVVKVGLSTLRVIVTDRAGRVVAGQDEMLVPLSLVVRTVGPAQPARLRVYPQGVPCAGTRWKQLWGERAGYRVMAVVSANLQANSRVDPQKVDQAPRPLLFRASMALSGPR</sequence>
<protein>
    <submittedName>
        <fullName evidence="2">Uncharacterized protein</fullName>
    </submittedName>
</protein>
<proteinExistence type="predicted"/>
<dbReference type="RefSeq" id="WP_148758859.1">
    <property type="nucleotide sequence ID" value="NZ_VSRQ01000002.1"/>
</dbReference>
<evidence type="ECO:0000256" key="1">
    <source>
        <dbReference type="SAM" id="MobiDB-lite"/>
    </source>
</evidence>
<keyword evidence="3" id="KW-1185">Reference proteome</keyword>
<comment type="caution">
    <text evidence="2">The sequence shown here is derived from an EMBL/GenBank/DDBJ whole genome shotgun (WGS) entry which is preliminary data.</text>
</comment>
<dbReference type="AlphaFoldDB" id="A0A5D3FV77"/>
<organism evidence="2 3">
    <name type="scientific">Actinomadura decatromicini</name>
    <dbReference type="NCBI Taxonomy" id="2604572"/>
    <lineage>
        <taxon>Bacteria</taxon>
        <taxon>Bacillati</taxon>
        <taxon>Actinomycetota</taxon>
        <taxon>Actinomycetes</taxon>
        <taxon>Streptosporangiales</taxon>
        <taxon>Thermomonosporaceae</taxon>
        <taxon>Actinomadura</taxon>
    </lineage>
</organism>
<dbReference type="EMBL" id="VSRQ01000002">
    <property type="protein sequence ID" value="TYK51025.1"/>
    <property type="molecule type" value="Genomic_DNA"/>
</dbReference>
<feature type="region of interest" description="Disordered" evidence="1">
    <location>
        <begin position="1"/>
        <end position="31"/>
    </location>
</feature>
<gene>
    <name evidence="2" type="ORF">FXF68_11270</name>
</gene>
<accession>A0A5D3FV77</accession>